<dbReference type="GO" id="GO:1902412">
    <property type="term" value="P:regulation of mitotic cytokinesis"/>
    <property type="evidence" value="ECO:0007669"/>
    <property type="project" value="EnsemblFungi"/>
</dbReference>
<dbReference type="InterPro" id="IPR030616">
    <property type="entry name" value="Aur-like"/>
</dbReference>
<dbReference type="Gene3D" id="1.10.510.10">
    <property type="entry name" value="Transferase(Phosphotransferase) domain 1"/>
    <property type="match status" value="1"/>
</dbReference>
<dbReference type="GO" id="GO:1990758">
    <property type="term" value="P:mitotic sister chromatid biorientation"/>
    <property type="evidence" value="ECO:0007669"/>
    <property type="project" value="EnsemblFungi"/>
</dbReference>
<keyword evidence="7 10" id="KW-0067">ATP-binding</keyword>
<evidence type="ECO:0000256" key="7">
    <source>
        <dbReference type="ARBA" id="ARBA00022840"/>
    </source>
</evidence>
<dbReference type="EMBL" id="LZYO01000337">
    <property type="protein sequence ID" value="ODH16413.1"/>
    <property type="molecule type" value="Genomic_DNA"/>
</dbReference>
<reference evidence="12 13" key="1">
    <citation type="submission" date="2016-06" db="EMBL/GenBank/DDBJ databases">
        <authorList>
            <person name="Kjaerup R.B."/>
            <person name="Dalgaard T.S."/>
            <person name="Juul-Madsen H.R."/>
        </authorList>
    </citation>
    <scope>NUCLEOTIDE SEQUENCE [LARGE SCALE GENOMIC DNA]</scope>
    <source>
        <strain evidence="12 13">Pb300</strain>
    </source>
</reference>
<evidence type="ECO:0000256" key="8">
    <source>
        <dbReference type="ARBA" id="ARBA00047899"/>
    </source>
</evidence>
<dbReference type="SUPFAM" id="SSF56112">
    <property type="entry name" value="Protein kinase-like (PK-like)"/>
    <property type="match status" value="1"/>
</dbReference>
<keyword evidence="4 11" id="KW-0808">Transferase</keyword>
<dbReference type="GO" id="GO:0140429">
    <property type="term" value="P:positive regulation of mitotic sister chromatid biorientation"/>
    <property type="evidence" value="ECO:0007669"/>
    <property type="project" value="EnsemblFungi"/>
</dbReference>
<comment type="similarity">
    <text evidence="11">Belongs to the protein kinase superfamily. Ser/Thr protein kinase family. Aurora subfamily.</text>
</comment>
<dbReference type="GO" id="GO:0051316">
    <property type="term" value="P:attachment of meiotic spindle microtubules to kinetochore"/>
    <property type="evidence" value="ECO:0007669"/>
    <property type="project" value="EnsemblFungi"/>
</dbReference>
<dbReference type="GO" id="GO:0032133">
    <property type="term" value="C:chromosome passenger complex"/>
    <property type="evidence" value="ECO:0007669"/>
    <property type="project" value="EnsemblFungi"/>
</dbReference>
<evidence type="ECO:0000256" key="3">
    <source>
        <dbReference type="ARBA" id="ARBA00022527"/>
    </source>
</evidence>
<dbReference type="CDD" id="cd14007">
    <property type="entry name" value="STKc_Aurora"/>
    <property type="match status" value="1"/>
</dbReference>
<keyword evidence="5 10" id="KW-0547">Nucleotide-binding</keyword>
<protein>
    <recommendedName>
        <fullName evidence="2 11">Aurora kinase</fullName>
        <ecNumber evidence="1 11">2.7.11.1</ecNumber>
    </recommendedName>
</protein>
<evidence type="ECO:0000313" key="12">
    <source>
        <dbReference type="EMBL" id="ODH16413.1"/>
    </source>
</evidence>
<dbReference type="Pfam" id="PF00069">
    <property type="entry name" value="Pkinase"/>
    <property type="match status" value="1"/>
</dbReference>
<name>A0A1D2J7P1_PARBR</name>
<dbReference type="GO" id="GO:0010971">
    <property type="term" value="P:positive regulation of G2/M transition of mitotic cell cycle"/>
    <property type="evidence" value="ECO:0007669"/>
    <property type="project" value="EnsemblFungi"/>
</dbReference>
<dbReference type="OrthoDB" id="377346at2759"/>
<organism evidence="12 13">
    <name type="scientific">Paracoccidioides brasiliensis</name>
    <dbReference type="NCBI Taxonomy" id="121759"/>
    <lineage>
        <taxon>Eukaryota</taxon>
        <taxon>Fungi</taxon>
        <taxon>Dikarya</taxon>
        <taxon>Ascomycota</taxon>
        <taxon>Pezizomycotina</taxon>
        <taxon>Eurotiomycetes</taxon>
        <taxon>Eurotiomycetidae</taxon>
        <taxon>Onygenales</taxon>
        <taxon>Ajellomycetaceae</taxon>
        <taxon>Paracoccidioides</taxon>
    </lineage>
</organism>
<evidence type="ECO:0000256" key="11">
    <source>
        <dbReference type="RuleBase" id="RU367134"/>
    </source>
</evidence>
<evidence type="ECO:0000313" key="13">
    <source>
        <dbReference type="Proteomes" id="UP000242814"/>
    </source>
</evidence>
<dbReference type="GO" id="GO:0140602">
    <property type="term" value="C:nucleolar peripheral inclusion body"/>
    <property type="evidence" value="ECO:0007669"/>
    <property type="project" value="EnsemblFungi"/>
</dbReference>
<dbReference type="GO" id="GO:0007094">
    <property type="term" value="P:mitotic spindle assembly checkpoint signaling"/>
    <property type="evidence" value="ECO:0007669"/>
    <property type="project" value="EnsemblFungi"/>
</dbReference>
<dbReference type="OMA" id="ESRFPEW"/>
<dbReference type="GO" id="GO:0000939">
    <property type="term" value="C:inner kinetochore"/>
    <property type="evidence" value="ECO:0007669"/>
    <property type="project" value="EnsemblFungi"/>
</dbReference>
<dbReference type="EC" id="2.7.11.1" evidence="1 11"/>
<dbReference type="InterPro" id="IPR011009">
    <property type="entry name" value="Kinase-like_dom_sf"/>
</dbReference>
<dbReference type="GO" id="GO:0033316">
    <property type="term" value="P:meiotic spindle assembly checkpoint signaling"/>
    <property type="evidence" value="ECO:0007669"/>
    <property type="project" value="EnsemblFungi"/>
</dbReference>
<dbReference type="FunFam" id="3.30.200.20:FF:000042">
    <property type="entry name" value="Aurora kinase A"/>
    <property type="match status" value="1"/>
</dbReference>
<comment type="catalytic activity">
    <reaction evidence="8 11">
        <text>L-threonyl-[protein] + ATP = O-phospho-L-threonyl-[protein] + ADP + H(+)</text>
        <dbReference type="Rhea" id="RHEA:46608"/>
        <dbReference type="Rhea" id="RHEA-COMP:11060"/>
        <dbReference type="Rhea" id="RHEA-COMP:11605"/>
        <dbReference type="ChEBI" id="CHEBI:15378"/>
        <dbReference type="ChEBI" id="CHEBI:30013"/>
        <dbReference type="ChEBI" id="CHEBI:30616"/>
        <dbReference type="ChEBI" id="CHEBI:61977"/>
        <dbReference type="ChEBI" id="CHEBI:456216"/>
        <dbReference type="EC" id="2.7.11.1"/>
    </reaction>
</comment>
<dbReference type="InterPro" id="IPR017441">
    <property type="entry name" value="Protein_kinase_ATP_BS"/>
</dbReference>
<dbReference type="PANTHER" id="PTHR24350">
    <property type="entry name" value="SERINE/THREONINE-PROTEIN KINASE IAL-RELATED"/>
    <property type="match status" value="1"/>
</dbReference>
<dbReference type="VEuPathDB" id="FungiDB:PADG_05306"/>
<dbReference type="FunFam" id="1.10.510.10:FF:000235">
    <property type="entry name" value="Serine/threonine-protein kinase ark1"/>
    <property type="match status" value="1"/>
</dbReference>
<evidence type="ECO:0000256" key="2">
    <source>
        <dbReference type="ARBA" id="ARBA00021157"/>
    </source>
</evidence>
<dbReference type="PROSITE" id="PS00108">
    <property type="entry name" value="PROTEIN_KINASE_ST"/>
    <property type="match status" value="1"/>
</dbReference>
<dbReference type="GO" id="GO:0005524">
    <property type="term" value="F:ATP binding"/>
    <property type="evidence" value="ECO:0007669"/>
    <property type="project" value="UniProtKB-UniRule"/>
</dbReference>
<evidence type="ECO:0000256" key="1">
    <source>
        <dbReference type="ARBA" id="ARBA00012513"/>
    </source>
</evidence>
<accession>A0A1D2J7P1</accession>
<dbReference type="GO" id="GO:1902115">
    <property type="term" value="P:regulation of organelle assembly"/>
    <property type="evidence" value="ECO:0007669"/>
    <property type="project" value="UniProtKB-ARBA"/>
</dbReference>
<keyword evidence="3 10" id="KW-0723">Serine/threonine-protein kinase</keyword>
<dbReference type="GO" id="GO:0090267">
    <property type="term" value="P:positive regulation of mitotic cell cycle spindle assembly checkpoint"/>
    <property type="evidence" value="ECO:0007669"/>
    <property type="project" value="EnsemblFungi"/>
</dbReference>
<keyword evidence="6 11" id="KW-0418">Kinase</keyword>
<gene>
    <name evidence="12" type="ORF">ACO22_06357</name>
</gene>
<proteinExistence type="inferred from homology"/>
<evidence type="ECO:0000256" key="5">
    <source>
        <dbReference type="ARBA" id="ARBA00022741"/>
    </source>
</evidence>
<dbReference type="GO" id="GO:1903380">
    <property type="term" value="P:positive regulation of mitotic chromosome condensation"/>
    <property type="evidence" value="ECO:0007669"/>
    <property type="project" value="EnsemblFungi"/>
</dbReference>
<dbReference type="PROSITE" id="PS50011">
    <property type="entry name" value="PROTEIN_KINASE_DOM"/>
    <property type="match status" value="1"/>
</dbReference>
<evidence type="ECO:0000256" key="4">
    <source>
        <dbReference type="ARBA" id="ARBA00022679"/>
    </source>
</evidence>
<dbReference type="Proteomes" id="UP000242814">
    <property type="component" value="Unassembled WGS sequence"/>
</dbReference>
<dbReference type="VEuPathDB" id="FungiDB:PABG_04681"/>
<evidence type="ECO:0000256" key="10">
    <source>
        <dbReference type="RuleBase" id="RU000304"/>
    </source>
</evidence>
<dbReference type="GO" id="GO:1905824">
    <property type="term" value="P:positive regulation of mitotic sister chromatid arm separation"/>
    <property type="evidence" value="ECO:0007669"/>
    <property type="project" value="EnsemblFungi"/>
</dbReference>
<evidence type="ECO:0000256" key="9">
    <source>
        <dbReference type="ARBA" id="ARBA00048679"/>
    </source>
</evidence>
<comment type="catalytic activity">
    <reaction evidence="9 11">
        <text>L-seryl-[protein] + ATP = O-phospho-L-seryl-[protein] + ADP + H(+)</text>
        <dbReference type="Rhea" id="RHEA:17989"/>
        <dbReference type="Rhea" id="RHEA-COMP:9863"/>
        <dbReference type="Rhea" id="RHEA-COMP:11604"/>
        <dbReference type="ChEBI" id="CHEBI:15378"/>
        <dbReference type="ChEBI" id="CHEBI:29999"/>
        <dbReference type="ChEBI" id="CHEBI:30616"/>
        <dbReference type="ChEBI" id="CHEBI:83421"/>
        <dbReference type="ChEBI" id="CHEBI:456216"/>
        <dbReference type="EC" id="2.7.11.1"/>
    </reaction>
</comment>
<dbReference type="GO" id="GO:1990385">
    <property type="term" value="C:meiotic spindle midzone"/>
    <property type="evidence" value="ECO:0007669"/>
    <property type="project" value="EnsemblFungi"/>
</dbReference>
<dbReference type="AlphaFoldDB" id="A0A1D2J7P1"/>
<dbReference type="InterPro" id="IPR008271">
    <property type="entry name" value="Ser/Thr_kinase_AS"/>
</dbReference>
<dbReference type="GO" id="GO:1904967">
    <property type="term" value="P:regulation of spindle attachment to meiosis I kinetochore"/>
    <property type="evidence" value="ECO:0007669"/>
    <property type="project" value="EnsemblFungi"/>
</dbReference>
<dbReference type="GO" id="GO:0035175">
    <property type="term" value="F:histone H3S10 kinase activity"/>
    <property type="evidence" value="ECO:0007669"/>
    <property type="project" value="EnsemblFungi"/>
</dbReference>
<sequence length="389" mass="44371">MSKTLEAQFEHLSVNDENEPPSNSTYYQKSKVGVTTTLSSSASTAQLNSNANRSNLLKYALQNNTNGSSPRRPQGNISLISSSRISNEETSIVQRSSHLLYEQPSAPKKFHLGMFEIGKPLGKGKFGRVYLARERSTGFVCALKVLHKSELVQGKVEKQLRREIEIQSNLRHPNILRLYGHFHDSKRVFLILEFAGNGELYKHLRKENRFPEWKAAQYIAQMAAALKYLHKKHVMHRDIKPENILVGIHGEIKISDFGWSVHAPNNRRNTMCGTLDYLPPEMLRPGSQDNYYNEKVDLWSLGVLTYEFLVGEAPFEDTPVMTQRRIARGEMKVPSFVSPEAKDLIKKLLVLDPEKRIPLEDVQQHPWIIKHCLKGERATKRSSGNKESK</sequence>
<comment type="caution">
    <text evidence="12">The sequence shown here is derived from an EMBL/GenBank/DDBJ whole genome shotgun (WGS) entry which is preliminary data.</text>
</comment>
<dbReference type="GO" id="GO:1990023">
    <property type="term" value="C:mitotic spindle midzone"/>
    <property type="evidence" value="ECO:0007669"/>
    <property type="project" value="EnsemblFungi"/>
</dbReference>
<dbReference type="GO" id="GO:0120110">
    <property type="term" value="P:interphase mitotic telomere clustering"/>
    <property type="evidence" value="ECO:0007669"/>
    <property type="project" value="EnsemblFungi"/>
</dbReference>
<dbReference type="SMART" id="SM00220">
    <property type="entry name" value="S_TKc"/>
    <property type="match status" value="1"/>
</dbReference>
<evidence type="ECO:0000256" key="6">
    <source>
        <dbReference type="ARBA" id="ARBA00022777"/>
    </source>
</evidence>
<dbReference type="InterPro" id="IPR000719">
    <property type="entry name" value="Prot_kinase_dom"/>
</dbReference>
<dbReference type="PROSITE" id="PS00107">
    <property type="entry name" value="PROTEIN_KINASE_ATP"/>
    <property type="match status" value="1"/>
</dbReference>
<dbReference type="GO" id="GO:0000781">
    <property type="term" value="C:chromosome, telomeric region"/>
    <property type="evidence" value="ECO:0007669"/>
    <property type="project" value="EnsemblFungi"/>
</dbReference>